<dbReference type="SUPFAM" id="SSF46785">
    <property type="entry name" value="Winged helix' DNA-binding domain"/>
    <property type="match status" value="1"/>
</dbReference>
<evidence type="ECO:0000313" key="1">
    <source>
        <dbReference type="EMBL" id="MBU2667796.1"/>
    </source>
</evidence>
<keyword evidence="2" id="KW-1185">Reference proteome</keyword>
<gene>
    <name evidence="1" type="ORF">KOI35_30220</name>
</gene>
<reference evidence="1 2" key="1">
    <citation type="submission" date="2021-06" db="EMBL/GenBank/DDBJ databases">
        <title>Actinoplanes lichenicola sp. nov., and Actinoplanes ovalisporus sp. nov., isolated from lichen in Thailand.</title>
        <authorList>
            <person name="Saeng-In P."/>
            <person name="Kanchanasin P."/>
            <person name="Yuki M."/>
            <person name="Kudo T."/>
            <person name="Ohkuma M."/>
            <person name="Phongsopitanun W."/>
            <person name="Tanasupawat S."/>
        </authorList>
    </citation>
    <scope>NUCLEOTIDE SEQUENCE [LARGE SCALE GENOMIC DNA]</scope>
    <source>
        <strain evidence="1 2">NBRC 110975</strain>
    </source>
</reference>
<name>A0ABS5YWH8_9ACTN</name>
<dbReference type="Pfam" id="PF13814">
    <property type="entry name" value="Replic_Relax"/>
    <property type="match status" value="1"/>
</dbReference>
<accession>A0ABS5YWH8</accession>
<comment type="caution">
    <text evidence="1">The sequence shown here is derived from an EMBL/GenBank/DDBJ whole genome shotgun (WGS) entry which is preliminary data.</text>
</comment>
<proteinExistence type="predicted"/>
<protein>
    <submittedName>
        <fullName evidence="1">Replication-relaxation family protein</fullName>
    </submittedName>
</protein>
<dbReference type="Proteomes" id="UP001519654">
    <property type="component" value="Unassembled WGS sequence"/>
</dbReference>
<evidence type="ECO:0000313" key="2">
    <source>
        <dbReference type="Proteomes" id="UP001519654"/>
    </source>
</evidence>
<dbReference type="InterPro" id="IPR036390">
    <property type="entry name" value="WH_DNA-bd_sf"/>
</dbReference>
<dbReference type="EMBL" id="JAHKKG010000010">
    <property type="protein sequence ID" value="MBU2667796.1"/>
    <property type="molecule type" value="Genomic_DNA"/>
</dbReference>
<sequence length="304" mass="33752">MGEPIMRVQAGLTARDLTLLSWLADHGVLTTDQIAAALFPSLNFAQRRLRALMSKQLVDRFRPQRPDGGSYPYHWVLAQLGSDVMASQRGEPTPRRDQARLRRWHLTSRANLPHLLVVNDFFTQLAARARTHPGAELERWWSAARCQQMTAFTGDDTRSGHRADGTALAYRLKVRPDGHGIFTDHGVSTAFFLEYDTGTESLNRLVDKVDGYRDLARVTGRLWPVLFWLPGPARERHLHDALSQAGTGYPTATAVHGRGGRAPATATDLGHPAGPVWWLHQHTGPALTLAELSVAITDRIRDAA</sequence>
<organism evidence="1 2">
    <name type="scientific">Paractinoplanes bogorensis</name>
    <dbReference type="NCBI Taxonomy" id="1610840"/>
    <lineage>
        <taxon>Bacteria</taxon>
        <taxon>Bacillati</taxon>
        <taxon>Actinomycetota</taxon>
        <taxon>Actinomycetes</taxon>
        <taxon>Micromonosporales</taxon>
        <taxon>Micromonosporaceae</taxon>
        <taxon>Paractinoplanes</taxon>
    </lineage>
</organism>
<dbReference type="InterPro" id="IPR025855">
    <property type="entry name" value="Replic_Relax"/>
</dbReference>